<dbReference type="AlphaFoldDB" id="A0A5S4H2U5"/>
<evidence type="ECO:0000313" key="2">
    <source>
        <dbReference type="Proteomes" id="UP000306628"/>
    </source>
</evidence>
<reference evidence="1 2" key="1">
    <citation type="submission" date="2019-05" db="EMBL/GenBank/DDBJ databases">
        <title>Draft genome sequence of Nonomuraea zeae DSM 100528.</title>
        <authorList>
            <person name="Saricaoglu S."/>
            <person name="Isik K."/>
        </authorList>
    </citation>
    <scope>NUCLEOTIDE SEQUENCE [LARGE SCALE GENOMIC DNA]</scope>
    <source>
        <strain evidence="1 2">DSM 100528</strain>
    </source>
</reference>
<protein>
    <submittedName>
        <fullName evidence="1">Uncharacterized protein</fullName>
    </submittedName>
</protein>
<evidence type="ECO:0000313" key="1">
    <source>
        <dbReference type="EMBL" id="TMR39573.1"/>
    </source>
</evidence>
<proteinExistence type="predicted"/>
<keyword evidence="2" id="KW-1185">Reference proteome</keyword>
<organism evidence="1 2">
    <name type="scientific">Nonomuraea zeae</name>
    <dbReference type="NCBI Taxonomy" id="1642303"/>
    <lineage>
        <taxon>Bacteria</taxon>
        <taxon>Bacillati</taxon>
        <taxon>Actinomycetota</taxon>
        <taxon>Actinomycetes</taxon>
        <taxon>Streptosporangiales</taxon>
        <taxon>Streptosporangiaceae</taxon>
        <taxon>Nonomuraea</taxon>
    </lineage>
</organism>
<gene>
    <name evidence="1" type="ORF">ETD85_00745</name>
</gene>
<dbReference type="EMBL" id="VCKX01000002">
    <property type="protein sequence ID" value="TMR39573.1"/>
    <property type="molecule type" value="Genomic_DNA"/>
</dbReference>
<dbReference type="Proteomes" id="UP000306628">
    <property type="component" value="Unassembled WGS sequence"/>
</dbReference>
<comment type="caution">
    <text evidence="1">The sequence shown here is derived from an EMBL/GenBank/DDBJ whole genome shotgun (WGS) entry which is preliminary data.</text>
</comment>
<dbReference type="OrthoDB" id="3538254at2"/>
<accession>A0A5S4H2U5</accession>
<name>A0A5S4H2U5_9ACTN</name>
<sequence>MMHTPIPRPEQIDNIDPITWRVIPSESNPDRHEHGGWAIAAGHGEEYDLYIEVADAAYPREVAEFMVAAVQAHAGRLRLSAVLENVQSERKRLRESKAVTPYQLETFRLRAMMAKVGQLAAELEPRESDKQHDEIYGLVTQVAALAVTWLEDMHANYGMPTESL</sequence>
<dbReference type="RefSeq" id="WP_138687599.1">
    <property type="nucleotide sequence ID" value="NZ_JBHSAZ010000112.1"/>
</dbReference>